<organism evidence="1 2">
    <name type="scientific">Collybiopsis luxurians FD-317 M1</name>
    <dbReference type="NCBI Taxonomy" id="944289"/>
    <lineage>
        <taxon>Eukaryota</taxon>
        <taxon>Fungi</taxon>
        <taxon>Dikarya</taxon>
        <taxon>Basidiomycota</taxon>
        <taxon>Agaricomycotina</taxon>
        <taxon>Agaricomycetes</taxon>
        <taxon>Agaricomycetidae</taxon>
        <taxon>Agaricales</taxon>
        <taxon>Marasmiineae</taxon>
        <taxon>Omphalotaceae</taxon>
        <taxon>Collybiopsis</taxon>
        <taxon>Collybiopsis luxurians</taxon>
    </lineage>
</organism>
<evidence type="ECO:0000313" key="2">
    <source>
        <dbReference type="Proteomes" id="UP000053593"/>
    </source>
</evidence>
<proteinExistence type="predicted"/>
<evidence type="ECO:0000313" key="1">
    <source>
        <dbReference type="EMBL" id="KIK50705.1"/>
    </source>
</evidence>
<dbReference type="OrthoDB" id="1750432at2759"/>
<dbReference type="SUPFAM" id="SSF50630">
    <property type="entry name" value="Acid proteases"/>
    <property type="match status" value="1"/>
</dbReference>
<name>A0A0D0AKG8_9AGAR</name>
<accession>A0A0D0AKG8</accession>
<sequence>MPIQELTDDELIAYLVWCGNLLEGELLCELELNGVQIPQNQYAGLQQNAAAVKDPSCKVPRPVVVDVTLNGKPAKALIDSGSLGDFISNTLVDQLKCKKQELKTPLTLQLAVQGSRSKVNWGVTIDFAYQNIKGKQYFDATNLSNYDLILGMPFLFQHQATIGFNPVRVVIESTESLPLQGPTISQLASRSMEIYSEQLQQVHSMLTDYARPICGTAENTDLLPLRVINHHIPLIDESLIIPWRPSRLPEKFRDQWAAKHDTYIKSSRWKVTTSSNTVPMMLIPKTGDQK</sequence>
<dbReference type="Gene3D" id="2.40.70.10">
    <property type="entry name" value="Acid Proteases"/>
    <property type="match status" value="1"/>
</dbReference>
<dbReference type="EMBL" id="KN834888">
    <property type="protein sequence ID" value="KIK50705.1"/>
    <property type="molecule type" value="Genomic_DNA"/>
</dbReference>
<feature type="non-terminal residue" evidence="1">
    <location>
        <position position="290"/>
    </location>
</feature>
<keyword evidence="2" id="KW-1185">Reference proteome</keyword>
<protein>
    <submittedName>
        <fullName evidence="1">Uncharacterized protein</fullName>
    </submittedName>
</protein>
<dbReference type="Pfam" id="PF08284">
    <property type="entry name" value="RVP_2"/>
    <property type="match status" value="1"/>
</dbReference>
<dbReference type="Proteomes" id="UP000053593">
    <property type="component" value="Unassembled WGS sequence"/>
</dbReference>
<gene>
    <name evidence="1" type="ORF">GYMLUDRAFT_182384</name>
</gene>
<dbReference type="InterPro" id="IPR021109">
    <property type="entry name" value="Peptidase_aspartic_dom_sf"/>
</dbReference>
<reference evidence="1 2" key="1">
    <citation type="submission" date="2014-04" db="EMBL/GenBank/DDBJ databases">
        <title>Evolutionary Origins and Diversification of the Mycorrhizal Mutualists.</title>
        <authorList>
            <consortium name="DOE Joint Genome Institute"/>
            <consortium name="Mycorrhizal Genomics Consortium"/>
            <person name="Kohler A."/>
            <person name="Kuo A."/>
            <person name="Nagy L.G."/>
            <person name="Floudas D."/>
            <person name="Copeland A."/>
            <person name="Barry K.W."/>
            <person name="Cichocki N."/>
            <person name="Veneault-Fourrey C."/>
            <person name="LaButti K."/>
            <person name="Lindquist E.A."/>
            <person name="Lipzen A."/>
            <person name="Lundell T."/>
            <person name="Morin E."/>
            <person name="Murat C."/>
            <person name="Riley R."/>
            <person name="Ohm R."/>
            <person name="Sun H."/>
            <person name="Tunlid A."/>
            <person name="Henrissat B."/>
            <person name="Grigoriev I.V."/>
            <person name="Hibbett D.S."/>
            <person name="Martin F."/>
        </authorList>
    </citation>
    <scope>NUCLEOTIDE SEQUENCE [LARGE SCALE GENOMIC DNA]</scope>
    <source>
        <strain evidence="1 2">FD-317 M1</strain>
    </source>
</reference>
<dbReference type="CDD" id="cd00303">
    <property type="entry name" value="retropepsin_like"/>
    <property type="match status" value="1"/>
</dbReference>
<dbReference type="AlphaFoldDB" id="A0A0D0AKG8"/>
<dbReference type="HOGENOM" id="CLU_047281_0_0_1"/>